<dbReference type="EMBL" id="HBUF01452561">
    <property type="protein sequence ID" value="CAG6743710.1"/>
    <property type="molecule type" value="Transcribed_RNA"/>
</dbReference>
<dbReference type="AlphaFoldDB" id="A0A8D8ZB17"/>
<proteinExistence type="predicted"/>
<dbReference type="FunFam" id="2.60.40.10:FF:000333">
    <property type="entry name" value="Down syndrome cell adhesion molecule"/>
    <property type="match status" value="1"/>
</dbReference>
<protein>
    <submittedName>
        <fullName evidence="2">Down syndrome cell adhesion molecule</fullName>
    </submittedName>
</protein>
<feature type="domain" description="Ig-like" evidence="1">
    <location>
        <begin position="19"/>
        <end position="109"/>
    </location>
</feature>
<dbReference type="SUPFAM" id="SSF48726">
    <property type="entry name" value="Immunoglobulin"/>
    <property type="match status" value="1"/>
</dbReference>
<sequence length="129" mass="14256">MLPFILLFTYIIYDSSVLPHILPFSIDEDYMWGDPVQFSCVVTKGDLPLIIGWSFEGGQLSDHLGIDITKLGPRSSLLSIQSLSVKHSGQYTCSARNTAGVTNYTTSVLVKGKTRDFELLLLGRSTLEV</sequence>
<evidence type="ECO:0000313" key="2">
    <source>
        <dbReference type="EMBL" id="CAG6743710.1"/>
    </source>
</evidence>
<evidence type="ECO:0000259" key="1">
    <source>
        <dbReference type="PROSITE" id="PS50835"/>
    </source>
</evidence>
<accession>A0A8D8ZB17</accession>
<dbReference type="SMART" id="SM00409">
    <property type="entry name" value="IG"/>
    <property type="match status" value="1"/>
</dbReference>
<organism evidence="2">
    <name type="scientific">Cacopsylla melanoneura</name>
    <dbReference type="NCBI Taxonomy" id="428564"/>
    <lineage>
        <taxon>Eukaryota</taxon>
        <taxon>Metazoa</taxon>
        <taxon>Ecdysozoa</taxon>
        <taxon>Arthropoda</taxon>
        <taxon>Hexapoda</taxon>
        <taxon>Insecta</taxon>
        <taxon>Pterygota</taxon>
        <taxon>Neoptera</taxon>
        <taxon>Paraneoptera</taxon>
        <taxon>Hemiptera</taxon>
        <taxon>Sternorrhyncha</taxon>
        <taxon>Psylloidea</taxon>
        <taxon>Psyllidae</taxon>
        <taxon>Psyllinae</taxon>
        <taxon>Cacopsylla</taxon>
    </lineage>
</organism>
<dbReference type="Pfam" id="PF13927">
    <property type="entry name" value="Ig_3"/>
    <property type="match status" value="1"/>
</dbReference>
<dbReference type="InterPro" id="IPR036179">
    <property type="entry name" value="Ig-like_dom_sf"/>
</dbReference>
<name>A0A8D8ZB17_9HEMI</name>
<dbReference type="PROSITE" id="PS50835">
    <property type="entry name" value="IG_LIKE"/>
    <property type="match status" value="1"/>
</dbReference>
<dbReference type="InterPro" id="IPR013783">
    <property type="entry name" value="Ig-like_fold"/>
</dbReference>
<dbReference type="InterPro" id="IPR003598">
    <property type="entry name" value="Ig_sub2"/>
</dbReference>
<dbReference type="InterPro" id="IPR007110">
    <property type="entry name" value="Ig-like_dom"/>
</dbReference>
<dbReference type="InterPro" id="IPR003599">
    <property type="entry name" value="Ig_sub"/>
</dbReference>
<dbReference type="Gene3D" id="2.60.40.10">
    <property type="entry name" value="Immunoglobulins"/>
    <property type="match status" value="1"/>
</dbReference>
<dbReference type="SMART" id="SM00408">
    <property type="entry name" value="IGc2"/>
    <property type="match status" value="1"/>
</dbReference>
<reference evidence="2" key="1">
    <citation type="submission" date="2021-05" db="EMBL/GenBank/DDBJ databases">
        <authorList>
            <person name="Alioto T."/>
            <person name="Alioto T."/>
            <person name="Gomez Garrido J."/>
        </authorList>
    </citation>
    <scope>NUCLEOTIDE SEQUENCE</scope>
</reference>